<dbReference type="PANTHER" id="PTHR37938:SF1">
    <property type="entry name" value="BLL0215 PROTEIN"/>
    <property type="match status" value="1"/>
</dbReference>
<keyword evidence="2" id="KW-0472">Membrane</keyword>
<sequence>MPTDDASPPSPAAESTLWSGHTSQWVHFWYYFFCILLAAGISVAATVFGLATAGVGMLGYLALIIPLLMWLTRWWVTKCTTYELTTQRLRIRAGILNKKVDELELFRVRDYTMEQPFLLRLVGLGNLTMITTDATTPTVAMRAIPNVEAVREKLRNAVQNERDRKRVRQMDVDSVDDGSSGPLH</sequence>
<name>A0ABW0KP63_9BACT</name>
<dbReference type="Proteomes" id="UP001596052">
    <property type="component" value="Unassembled WGS sequence"/>
</dbReference>
<keyword evidence="2" id="KW-1133">Transmembrane helix</keyword>
<evidence type="ECO:0000259" key="3">
    <source>
        <dbReference type="Pfam" id="PF03703"/>
    </source>
</evidence>
<comment type="caution">
    <text evidence="4">The sequence shown here is derived from an EMBL/GenBank/DDBJ whole genome shotgun (WGS) entry which is preliminary data.</text>
</comment>
<evidence type="ECO:0000313" key="4">
    <source>
        <dbReference type="EMBL" id="MFC5454502.1"/>
    </source>
</evidence>
<dbReference type="Pfam" id="PF03703">
    <property type="entry name" value="bPH_2"/>
    <property type="match status" value="1"/>
</dbReference>
<reference evidence="5" key="1">
    <citation type="journal article" date="2019" name="Int. J. Syst. Evol. Microbiol.">
        <title>The Global Catalogue of Microorganisms (GCM) 10K type strain sequencing project: providing services to taxonomists for standard genome sequencing and annotation.</title>
        <authorList>
            <consortium name="The Broad Institute Genomics Platform"/>
            <consortium name="The Broad Institute Genome Sequencing Center for Infectious Disease"/>
            <person name="Wu L."/>
            <person name="Ma J."/>
        </authorList>
    </citation>
    <scope>NUCLEOTIDE SEQUENCE [LARGE SCALE GENOMIC DNA]</scope>
    <source>
        <strain evidence="5">CGMCC 4.1469</strain>
    </source>
</reference>
<feature type="domain" description="YdbS-like PH" evidence="3">
    <location>
        <begin position="79"/>
        <end position="153"/>
    </location>
</feature>
<feature type="region of interest" description="Disordered" evidence="1">
    <location>
        <begin position="162"/>
        <end position="184"/>
    </location>
</feature>
<dbReference type="EMBL" id="JBHSMQ010000002">
    <property type="protein sequence ID" value="MFC5454502.1"/>
    <property type="molecule type" value="Genomic_DNA"/>
</dbReference>
<organism evidence="4 5">
    <name type="scientific">Prosthecobacter fluviatilis</name>
    <dbReference type="NCBI Taxonomy" id="445931"/>
    <lineage>
        <taxon>Bacteria</taxon>
        <taxon>Pseudomonadati</taxon>
        <taxon>Verrucomicrobiota</taxon>
        <taxon>Verrucomicrobiia</taxon>
        <taxon>Verrucomicrobiales</taxon>
        <taxon>Verrucomicrobiaceae</taxon>
        <taxon>Prosthecobacter</taxon>
    </lineage>
</organism>
<protein>
    <submittedName>
        <fullName evidence="4">PH domain-containing protein</fullName>
    </submittedName>
</protein>
<gene>
    <name evidence="4" type="ORF">ACFQDI_06500</name>
</gene>
<accession>A0ABW0KP63</accession>
<feature type="compositionally biased region" description="Basic and acidic residues" evidence="1">
    <location>
        <begin position="162"/>
        <end position="171"/>
    </location>
</feature>
<dbReference type="RefSeq" id="WP_377164648.1">
    <property type="nucleotide sequence ID" value="NZ_JBHSMQ010000002.1"/>
</dbReference>
<evidence type="ECO:0000256" key="1">
    <source>
        <dbReference type="SAM" id="MobiDB-lite"/>
    </source>
</evidence>
<evidence type="ECO:0000313" key="5">
    <source>
        <dbReference type="Proteomes" id="UP001596052"/>
    </source>
</evidence>
<feature type="transmembrane region" description="Helical" evidence="2">
    <location>
        <begin position="28"/>
        <end position="51"/>
    </location>
</feature>
<keyword evidence="5" id="KW-1185">Reference proteome</keyword>
<keyword evidence="2" id="KW-0812">Transmembrane</keyword>
<evidence type="ECO:0000256" key="2">
    <source>
        <dbReference type="SAM" id="Phobius"/>
    </source>
</evidence>
<dbReference type="InterPro" id="IPR005182">
    <property type="entry name" value="YdbS-like_PH"/>
</dbReference>
<proteinExistence type="predicted"/>
<feature type="transmembrane region" description="Helical" evidence="2">
    <location>
        <begin position="58"/>
        <end position="76"/>
    </location>
</feature>
<dbReference type="PANTHER" id="PTHR37938">
    <property type="entry name" value="BLL0215 PROTEIN"/>
    <property type="match status" value="1"/>
</dbReference>